<dbReference type="GO" id="GO:0050661">
    <property type="term" value="F:NADP binding"/>
    <property type="evidence" value="ECO:0007669"/>
    <property type="project" value="InterPro"/>
</dbReference>
<dbReference type="Gene3D" id="3.40.50.10860">
    <property type="entry name" value="Leucine Dehydrogenase, chain A, domain 1"/>
    <property type="match status" value="1"/>
</dbReference>
<dbReference type="GO" id="GO:0004764">
    <property type="term" value="F:shikimate 3-dehydrogenase (NADP+) activity"/>
    <property type="evidence" value="ECO:0007669"/>
    <property type="project" value="UniProtKB-UniRule"/>
</dbReference>
<feature type="binding site" evidence="10">
    <location>
        <begin position="136"/>
        <end position="140"/>
    </location>
    <ligand>
        <name>NADP(+)</name>
        <dbReference type="ChEBI" id="CHEBI:58349"/>
    </ligand>
</feature>
<feature type="domain" description="SDH C-terminal" evidence="13">
    <location>
        <begin position="253"/>
        <end position="283"/>
    </location>
</feature>
<dbReference type="GO" id="GO:0009423">
    <property type="term" value="P:chorismate biosynthetic process"/>
    <property type="evidence" value="ECO:0007669"/>
    <property type="project" value="UniProtKB-UniRule"/>
</dbReference>
<feature type="binding site" evidence="10">
    <location>
        <begin position="160"/>
        <end position="165"/>
    </location>
    <ligand>
        <name>NADP(+)</name>
        <dbReference type="ChEBI" id="CHEBI:58349"/>
    </ligand>
</feature>
<dbReference type="GeneID" id="95377766"/>
<reference evidence="14 17" key="2">
    <citation type="submission" date="2022-05" db="EMBL/GenBank/DDBJ databases">
        <title>Genome Sequencing of Bee-Associated Microbes.</title>
        <authorList>
            <person name="Dunlap C."/>
        </authorList>
    </citation>
    <scope>NUCLEOTIDE SEQUENCE [LARGE SCALE GENOMIC DNA]</scope>
    <source>
        <strain evidence="14 17">NRRL B-23120</strain>
    </source>
</reference>
<dbReference type="RefSeq" id="WP_042230183.1">
    <property type="nucleotide sequence ID" value="NZ_CP026520.1"/>
</dbReference>
<feature type="active site" description="Proton acceptor" evidence="10">
    <location>
        <position position="75"/>
    </location>
</feature>
<dbReference type="InterPro" id="IPR022893">
    <property type="entry name" value="Shikimate_DH_fam"/>
</dbReference>
<evidence type="ECO:0000256" key="5">
    <source>
        <dbReference type="ARBA" id="ARBA00023141"/>
    </source>
</evidence>
<dbReference type="PANTHER" id="PTHR21089">
    <property type="entry name" value="SHIKIMATE DEHYDROGENASE"/>
    <property type="match status" value="1"/>
</dbReference>
<evidence type="ECO:0000256" key="7">
    <source>
        <dbReference type="ARBA" id="ARBA00051639"/>
    </source>
</evidence>
<feature type="binding site" evidence="10">
    <location>
        <position position="253"/>
    </location>
    <ligand>
        <name>NADP(+)</name>
        <dbReference type="ChEBI" id="CHEBI:58349"/>
    </ligand>
</feature>
<dbReference type="FunFam" id="3.40.50.720:FF:000086">
    <property type="entry name" value="Quinate/shikimate dehydrogenase"/>
    <property type="match status" value="1"/>
</dbReference>
<feature type="binding site" evidence="10">
    <location>
        <position position="96"/>
    </location>
    <ligand>
        <name>shikimate</name>
        <dbReference type="ChEBI" id="CHEBI:36208"/>
    </ligand>
</feature>
<dbReference type="GO" id="GO:0030266">
    <property type="term" value="F:quinate 3-dehydrogenase (NAD+) activity"/>
    <property type="evidence" value="ECO:0007669"/>
    <property type="project" value="UniProtKB-EC"/>
</dbReference>
<dbReference type="GO" id="GO:0019632">
    <property type="term" value="P:shikimate metabolic process"/>
    <property type="evidence" value="ECO:0007669"/>
    <property type="project" value="InterPro"/>
</dbReference>
<dbReference type="Pfam" id="PF18317">
    <property type="entry name" value="SDH_C"/>
    <property type="match status" value="1"/>
</dbReference>
<evidence type="ECO:0000256" key="8">
    <source>
        <dbReference type="ARBA" id="ARBA00052329"/>
    </source>
</evidence>
<evidence type="ECO:0000256" key="2">
    <source>
        <dbReference type="ARBA" id="ARBA00022605"/>
    </source>
</evidence>
<dbReference type="SUPFAM" id="SSF53223">
    <property type="entry name" value="Aminoacid dehydrogenase-like, N-terminal domain"/>
    <property type="match status" value="1"/>
</dbReference>
<comment type="subunit">
    <text evidence="10">Homodimer.</text>
</comment>
<dbReference type="NCBIfam" id="NF001319">
    <property type="entry name" value="PRK00258.3-3"/>
    <property type="match status" value="1"/>
</dbReference>
<dbReference type="InterPro" id="IPR041121">
    <property type="entry name" value="SDH_C"/>
</dbReference>
<feature type="binding site" evidence="10">
    <location>
        <position position="260"/>
    </location>
    <ligand>
        <name>shikimate</name>
        <dbReference type="ChEBI" id="CHEBI:36208"/>
    </ligand>
</feature>
<dbReference type="Proteomes" id="UP000288943">
    <property type="component" value="Chromosome"/>
</dbReference>
<keyword evidence="17" id="KW-1185">Reference proteome</keyword>
<evidence type="ECO:0000313" key="16">
    <source>
        <dbReference type="Proteomes" id="UP000288943"/>
    </source>
</evidence>
<comment type="pathway">
    <text evidence="1 10">Metabolic intermediate biosynthesis; chorismate biosynthesis; chorismate from D-erythrose 4-phosphate and phosphoenolpyruvate: step 4/7.</text>
</comment>
<evidence type="ECO:0000313" key="14">
    <source>
        <dbReference type="EMBL" id="MCY9594832.1"/>
    </source>
</evidence>
<dbReference type="CDD" id="cd01065">
    <property type="entry name" value="NAD_bind_Shikimate_DH"/>
    <property type="match status" value="1"/>
</dbReference>
<dbReference type="AlphaFoldDB" id="A0A410X1J6"/>
<dbReference type="InterPro" id="IPR013708">
    <property type="entry name" value="Shikimate_DH-bd_N"/>
</dbReference>
<gene>
    <name evidence="10 15" type="primary">aroE</name>
    <name evidence="14" type="ORF">M5X16_03465</name>
    <name evidence="15" type="ORF">PC41400_23520</name>
</gene>
<feature type="binding site" evidence="10">
    <location>
        <position position="111"/>
    </location>
    <ligand>
        <name>shikimate</name>
        <dbReference type="ChEBI" id="CHEBI:36208"/>
    </ligand>
</feature>
<dbReference type="GO" id="GO:0008652">
    <property type="term" value="P:amino acid biosynthetic process"/>
    <property type="evidence" value="ECO:0007669"/>
    <property type="project" value="UniProtKB-KW"/>
</dbReference>
<comment type="catalytic activity">
    <reaction evidence="6 10">
        <text>shikimate + NADP(+) = 3-dehydroshikimate + NADPH + H(+)</text>
        <dbReference type="Rhea" id="RHEA:17737"/>
        <dbReference type="ChEBI" id="CHEBI:15378"/>
        <dbReference type="ChEBI" id="CHEBI:16630"/>
        <dbReference type="ChEBI" id="CHEBI:36208"/>
        <dbReference type="ChEBI" id="CHEBI:57783"/>
        <dbReference type="ChEBI" id="CHEBI:58349"/>
        <dbReference type="EC" id="1.1.1.25"/>
    </reaction>
</comment>
<dbReference type="PANTHER" id="PTHR21089:SF1">
    <property type="entry name" value="BIFUNCTIONAL 3-DEHYDROQUINATE DEHYDRATASE_SHIKIMATE DEHYDROGENASE, CHLOROPLASTIC"/>
    <property type="match status" value="1"/>
</dbReference>
<evidence type="ECO:0000256" key="10">
    <source>
        <dbReference type="HAMAP-Rule" id="MF_00222"/>
    </source>
</evidence>
<name>A0A410X1J6_9BACL</name>
<keyword evidence="5 10" id="KW-0057">Aromatic amino acid biosynthesis</keyword>
<feature type="domain" description="Shikimate dehydrogenase substrate binding N-terminal" evidence="12">
    <location>
        <begin position="16"/>
        <end position="98"/>
    </location>
</feature>
<keyword evidence="2 10" id="KW-0028">Amino-acid biosynthesis</keyword>
<dbReference type="OrthoDB" id="9792692at2"/>
<evidence type="ECO:0000259" key="12">
    <source>
        <dbReference type="Pfam" id="PF08501"/>
    </source>
</evidence>
<evidence type="ECO:0000256" key="1">
    <source>
        <dbReference type="ARBA" id="ARBA00004871"/>
    </source>
</evidence>
<feature type="binding site" evidence="10">
    <location>
        <position position="232"/>
    </location>
    <ligand>
        <name>shikimate</name>
        <dbReference type="ChEBI" id="CHEBI:36208"/>
    </ligand>
</feature>
<dbReference type="KEGG" id="pchi:PC41400_23520"/>
<dbReference type="Gene3D" id="3.40.50.720">
    <property type="entry name" value="NAD(P)-binding Rossmann-like Domain"/>
    <property type="match status" value="1"/>
</dbReference>
<comment type="similarity">
    <text evidence="10">Belongs to the shikimate dehydrogenase family.</text>
</comment>
<dbReference type="EC" id="1.1.1.25" evidence="10"/>
<dbReference type="InterPro" id="IPR011342">
    <property type="entry name" value="Shikimate_DH"/>
</dbReference>
<dbReference type="InterPro" id="IPR036291">
    <property type="entry name" value="NAD(P)-bd_dom_sf"/>
</dbReference>
<keyword evidence="4 10" id="KW-0560">Oxidoreductase</keyword>
<dbReference type="GO" id="GO:0009073">
    <property type="term" value="P:aromatic amino acid family biosynthetic process"/>
    <property type="evidence" value="ECO:0007669"/>
    <property type="project" value="UniProtKB-KW"/>
</dbReference>
<dbReference type="UniPathway" id="UPA00053">
    <property type="reaction ID" value="UER00087"/>
</dbReference>
<feature type="binding site" evidence="10">
    <location>
        <begin position="24"/>
        <end position="26"/>
    </location>
    <ligand>
        <name>shikimate</name>
        <dbReference type="ChEBI" id="CHEBI:36208"/>
    </ligand>
</feature>
<evidence type="ECO:0000259" key="13">
    <source>
        <dbReference type="Pfam" id="PF18317"/>
    </source>
</evidence>
<evidence type="ECO:0000256" key="9">
    <source>
        <dbReference type="ARBA" id="ARBA00060613"/>
    </source>
</evidence>
<evidence type="ECO:0000259" key="11">
    <source>
        <dbReference type="Pfam" id="PF01488"/>
    </source>
</evidence>
<evidence type="ECO:0000313" key="17">
    <source>
        <dbReference type="Proteomes" id="UP001527202"/>
    </source>
</evidence>
<comment type="pathway">
    <text evidence="9">Aromatic compound metabolism; 3,4-dihydroxybenzoate biosynthesis; 3-dehydroquinate from D-quinate (NAD(+) route).</text>
</comment>
<dbReference type="EMBL" id="CP026520">
    <property type="protein sequence ID" value="QAV20483.1"/>
    <property type="molecule type" value="Genomic_DNA"/>
</dbReference>
<dbReference type="NCBIfam" id="TIGR00507">
    <property type="entry name" value="aroE"/>
    <property type="match status" value="1"/>
</dbReference>
<feature type="binding site" evidence="10">
    <location>
        <position position="71"/>
    </location>
    <ligand>
        <name>shikimate</name>
        <dbReference type="ChEBI" id="CHEBI:36208"/>
    </ligand>
</feature>
<protein>
    <recommendedName>
        <fullName evidence="10">Shikimate dehydrogenase (NADP(+))</fullName>
        <shortName evidence="10">SDH</shortName>
        <ecNumber evidence="10">1.1.1.25</ecNumber>
    </recommendedName>
</protein>
<sequence length="289" mass="30566">MGNKPSLDSGTILYGVFGDPVRHSRSPIMMNRAFGETGINGAYAAFHVLPEQLEEAVAGIRALGFGGVNVTIPHKVNVMKYLDEINADAEALGAVNTVVNRGGKLIGYNTDGIGYVRSLKEETGMDLRGKKVLLIGAGGAARGISYALAKEGPSFIAIANRTAEKAQELASTVRSETSAVGMGLHELGNIISDADLIINSTSSGMYPNIEEMPLDLDGHSLREGAVVSDLVYNPLETRFLKEAKAKGAVTHGGLGMFIYQGAYAFEYWTGVPAPAAAMRQAVEQSFIGN</sequence>
<dbReference type="Pfam" id="PF01488">
    <property type="entry name" value="Shikimate_DH"/>
    <property type="match status" value="1"/>
</dbReference>
<dbReference type="SUPFAM" id="SSF51735">
    <property type="entry name" value="NAD(P)-binding Rossmann-fold domains"/>
    <property type="match status" value="1"/>
</dbReference>
<dbReference type="InterPro" id="IPR006151">
    <property type="entry name" value="Shikm_DH/Glu-tRNA_Rdtase"/>
</dbReference>
<proteinExistence type="inferred from homology"/>
<evidence type="ECO:0000256" key="3">
    <source>
        <dbReference type="ARBA" id="ARBA00022857"/>
    </source>
</evidence>
<evidence type="ECO:0000256" key="4">
    <source>
        <dbReference type="ARBA" id="ARBA00023002"/>
    </source>
</evidence>
<evidence type="ECO:0000256" key="6">
    <source>
        <dbReference type="ARBA" id="ARBA00049442"/>
    </source>
</evidence>
<comment type="catalytic activity">
    <reaction evidence="7">
        <text>L-quinate + NAD(+) = 3-dehydroquinate + NADH + H(+)</text>
        <dbReference type="Rhea" id="RHEA:22364"/>
        <dbReference type="ChEBI" id="CHEBI:15378"/>
        <dbReference type="ChEBI" id="CHEBI:29751"/>
        <dbReference type="ChEBI" id="CHEBI:32364"/>
        <dbReference type="ChEBI" id="CHEBI:57540"/>
        <dbReference type="ChEBI" id="CHEBI:57945"/>
        <dbReference type="EC" id="1.1.1.24"/>
    </reaction>
</comment>
<keyword evidence="3 10" id="KW-0521">NADP</keyword>
<dbReference type="EMBL" id="JAMDMJ010000003">
    <property type="protein sequence ID" value="MCY9594832.1"/>
    <property type="molecule type" value="Genomic_DNA"/>
</dbReference>
<dbReference type="Proteomes" id="UP001527202">
    <property type="component" value="Unassembled WGS sequence"/>
</dbReference>
<comment type="catalytic activity">
    <reaction evidence="8">
        <text>shikimate + NAD(+) = 3-dehydroshikimate + NADH + H(+)</text>
        <dbReference type="Rhea" id="RHEA:17741"/>
        <dbReference type="ChEBI" id="CHEBI:15378"/>
        <dbReference type="ChEBI" id="CHEBI:16630"/>
        <dbReference type="ChEBI" id="CHEBI:36208"/>
        <dbReference type="ChEBI" id="CHEBI:57540"/>
        <dbReference type="ChEBI" id="CHEBI:57945"/>
    </reaction>
</comment>
<feature type="binding site" evidence="10">
    <location>
        <position position="230"/>
    </location>
    <ligand>
        <name>NADP(+)</name>
        <dbReference type="ChEBI" id="CHEBI:58349"/>
    </ligand>
</feature>
<accession>A0A410X1J6</accession>
<dbReference type="HAMAP" id="MF_00222">
    <property type="entry name" value="Shikimate_DH_AroE"/>
    <property type="match status" value="1"/>
</dbReference>
<comment type="caution">
    <text evidence="10">Lacks conserved residue(s) required for the propagation of feature annotation.</text>
</comment>
<dbReference type="InterPro" id="IPR046346">
    <property type="entry name" value="Aminoacid_DH-like_N_sf"/>
</dbReference>
<reference evidence="15 16" key="1">
    <citation type="submission" date="2018-01" db="EMBL/GenBank/DDBJ databases">
        <title>The whole genome sequencing and assembly of Paenibacillus chitinolyticus KCCM 41400 strain.</title>
        <authorList>
            <person name="Kim J.-Y."/>
            <person name="Park M.-K."/>
            <person name="Lee Y.-J."/>
            <person name="Yi H."/>
            <person name="Bahn Y.-S."/>
            <person name="Kim J.F."/>
            <person name="Lee D.-W."/>
        </authorList>
    </citation>
    <scope>NUCLEOTIDE SEQUENCE [LARGE SCALE GENOMIC DNA]</scope>
    <source>
        <strain evidence="15 16">KCCM 41400</strain>
    </source>
</reference>
<evidence type="ECO:0000313" key="15">
    <source>
        <dbReference type="EMBL" id="QAV20483.1"/>
    </source>
</evidence>
<organism evidence="15 16">
    <name type="scientific">Paenibacillus chitinolyticus</name>
    <dbReference type="NCBI Taxonomy" id="79263"/>
    <lineage>
        <taxon>Bacteria</taxon>
        <taxon>Bacillati</taxon>
        <taxon>Bacillota</taxon>
        <taxon>Bacilli</taxon>
        <taxon>Bacillales</taxon>
        <taxon>Paenibacillaceae</taxon>
        <taxon>Paenibacillus</taxon>
    </lineage>
</organism>
<feature type="domain" description="Quinate/shikimate 5-dehydrogenase/glutamyl-tRNA reductase" evidence="11">
    <location>
        <begin position="124"/>
        <end position="204"/>
    </location>
</feature>
<comment type="function">
    <text evidence="10">Involved in the biosynthesis of the chorismate, which leads to the biosynthesis of aromatic amino acids. Catalyzes the reversible NADPH linked reduction of 3-dehydroshikimate (DHSA) to yield shikimate (SA).</text>
</comment>
<dbReference type="Pfam" id="PF08501">
    <property type="entry name" value="Shikimate_dh_N"/>
    <property type="match status" value="1"/>
</dbReference>